<dbReference type="RefSeq" id="WP_073026082.1">
    <property type="nucleotide sequence ID" value="NZ_FQZS01000012.1"/>
</dbReference>
<sequence>MKKIVISGYYGFGNSGDEAILKSIVRDFKEADPSIKITALSNNPAKTSSEYGIDAVNRLNVMSIAKVIKDCDLLISGGGSLLQDMTSTRSLLYYLSIIKIGLMFNKKIMLYANGIGPINSSVNAKRVKRVIDKVDLITLREEESFSTLKKMGVQKPRIIVTADPVLTTMPIEKEKVDVIFDKEGIPKDSKLVGVNIRKWKLSRDLESQLANSLEFIYNTYNLMPVFIPMYQSDTEVMMKTSEMMTIPHRILSKTYEPEELIGIMGRMEFVIAMRLHTLIYSSITATPMLGLIYDPKIKGYLDYIGQEAAGSVENIKSEVIITGARHIMENYEDNKRKLENTMMAMKNKAKENVALACQLMKS</sequence>
<dbReference type="PANTHER" id="PTHR36836">
    <property type="entry name" value="COLANIC ACID BIOSYNTHESIS PROTEIN WCAK"/>
    <property type="match status" value="1"/>
</dbReference>
<dbReference type="STRING" id="1122184.SAMN02745176_02024"/>
<evidence type="ECO:0000313" key="3">
    <source>
        <dbReference type="EMBL" id="SHI98366.1"/>
    </source>
</evidence>
<evidence type="ECO:0000256" key="1">
    <source>
        <dbReference type="SAM" id="Coils"/>
    </source>
</evidence>
<dbReference type="Proteomes" id="UP000184442">
    <property type="component" value="Unassembled WGS sequence"/>
</dbReference>
<dbReference type="OrthoDB" id="3199616at2"/>
<accession>A0A1M6FL33</accession>
<feature type="domain" description="Polysaccharide pyruvyl transferase" evidence="2">
    <location>
        <begin position="14"/>
        <end position="295"/>
    </location>
</feature>
<dbReference type="InterPro" id="IPR019896">
    <property type="entry name" value="Polysacch_pyruvyl_Trfase_CsaB"/>
</dbReference>
<gene>
    <name evidence="3" type="ORF">SAMN02745176_02024</name>
</gene>
<dbReference type="InterPro" id="IPR007345">
    <property type="entry name" value="Polysacch_pyruvyl_Trfase"/>
</dbReference>
<keyword evidence="4" id="KW-1185">Reference proteome</keyword>
<dbReference type="NCBIfam" id="TIGR03609">
    <property type="entry name" value="S_layer_CsaB"/>
    <property type="match status" value="1"/>
</dbReference>
<evidence type="ECO:0000313" key="4">
    <source>
        <dbReference type="Proteomes" id="UP000184442"/>
    </source>
</evidence>
<keyword evidence="1" id="KW-0175">Coiled coil</keyword>
<name>A0A1M6FL33_9FIRM</name>
<reference evidence="3 4" key="1">
    <citation type="submission" date="2016-11" db="EMBL/GenBank/DDBJ databases">
        <authorList>
            <person name="Jaros S."/>
            <person name="Januszkiewicz K."/>
            <person name="Wedrychowicz H."/>
        </authorList>
    </citation>
    <scope>NUCLEOTIDE SEQUENCE [LARGE SCALE GENOMIC DNA]</scope>
    <source>
        <strain evidence="3 4">DSM 19022</strain>
    </source>
</reference>
<evidence type="ECO:0000259" key="2">
    <source>
        <dbReference type="Pfam" id="PF04230"/>
    </source>
</evidence>
<dbReference type="Pfam" id="PF04230">
    <property type="entry name" value="PS_pyruv_trans"/>
    <property type="match status" value="1"/>
</dbReference>
<dbReference type="PANTHER" id="PTHR36836:SF1">
    <property type="entry name" value="COLANIC ACID BIOSYNTHESIS PROTEIN WCAK"/>
    <property type="match status" value="1"/>
</dbReference>
<feature type="coiled-coil region" evidence="1">
    <location>
        <begin position="321"/>
        <end position="348"/>
    </location>
</feature>
<proteinExistence type="predicted"/>
<organism evidence="3 4">
    <name type="scientific">Lutispora thermophila DSM 19022</name>
    <dbReference type="NCBI Taxonomy" id="1122184"/>
    <lineage>
        <taxon>Bacteria</taxon>
        <taxon>Bacillati</taxon>
        <taxon>Bacillota</taxon>
        <taxon>Clostridia</taxon>
        <taxon>Lutisporales</taxon>
        <taxon>Lutisporaceae</taxon>
        <taxon>Lutispora</taxon>
    </lineage>
</organism>
<dbReference type="AlphaFoldDB" id="A0A1M6FL33"/>
<dbReference type="GO" id="GO:0016740">
    <property type="term" value="F:transferase activity"/>
    <property type="evidence" value="ECO:0007669"/>
    <property type="project" value="UniProtKB-KW"/>
</dbReference>
<protein>
    <submittedName>
        <fullName evidence="3">Polysaccharide pyruvyl transferase CsaB</fullName>
    </submittedName>
</protein>
<dbReference type="EMBL" id="FQZS01000012">
    <property type="protein sequence ID" value="SHI98366.1"/>
    <property type="molecule type" value="Genomic_DNA"/>
</dbReference>
<keyword evidence="3" id="KW-0808">Transferase</keyword>